<evidence type="ECO:0000313" key="1">
    <source>
        <dbReference type="EMBL" id="QYT06024.1"/>
    </source>
</evidence>
<sequence length="91" mass="10607">MPNMSWRFKNLDRRAQNAVHYHFLNHQETHLVPLVDLRTGNEIDGFPNSVIKSSEIDEATARNILDALEINHQGYNGDSVRELVRFHVYYA</sequence>
<name>A0A8G0PRC1_9HYPO</name>
<proteinExistence type="predicted"/>
<organism evidence="1 2">
    <name type="scientific">Trichoderma simmonsii</name>
    <dbReference type="NCBI Taxonomy" id="1491479"/>
    <lineage>
        <taxon>Eukaryota</taxon>
        <taxon>Fungi</taxon>
        <taxon>Dikarya</taxon>
        <taxon>Ascomycota</taxon>
        <taxon>Pezizomycotina</taxon>
        <taxon>Sordariomycetes</taxon>
        <taxon>Hypocreomycetidae</taxon>
        <taxon>Hypocreales</taxon>
        <taxon>Hypocreaceae</taxon>
        <taxon>Trichoderma</taxon>
    </lineage>
</organism>
<dbReference type="Proteomes" id="UP000826661">
    <property type="component" value="Chromosome VII"/>
</dbReference>
<reference evidence="1 2" key="1">
    <citation type="journal article" date="2021" name="BMC Genomics">
        <title>Telomere-to-telomere genome assembly of asparaginase-producing Trichoderma simmonsii.</title>
        <authorList>
            <person name="Chung D."/>
            <person name="Kwon Y.M."/>
            <person name="Yang Y."/>
        </authorList>
    </citation>
    <scope>NUCLEOTIDE SEQUENCE [LARGE SCALE GENOMIC DNA]</scope>
    <source>
        <strain evidence="1 2">GH-Sj1</strain>
    </source>
</reference>
<keyword evidence="2" id="KW-1185">Reference proteome</keyword>
<protein>
    <submittedName>
        <fullName evidence="1">Uncharacterized protein</fullName>
    </submittedName>
</protein>
<evidence type="ECO:0000313" key="2">
    <source>
        <dbReference type="Proteomes" id="UP000826661"/>
    </source>
</evidence>
<dbReference type="AlphaFoldDB" id="A0A8G0PRC1"/>
<accession>A0A8G0PRC1</accession>
<dbReference type="EMBL" id="CP075870">
    <property type="protein sequence ID" value="QYT06024.1"/>
    <property type="molecule type" value="Genomic_DNA"/>
</dbReference>
<gene>
    <name evidence="1" type="ORF">H0G86_012889</name>
</gene>